<organism evidence="23 24">
    <name type="scientific">Cyphellophora attinorum</name>
    <dbReference type="NCBI Taxonomy" id="1664694"/>
    <lineage>
        <taxon>Eukaryota</taxon>
        <taxon>Fungi</taxon>
        <taxon>Dikarya</taxon>
        <taxon>Ascomycota</taxon>
        <taxon>Pezizomycotina</taxon>
        <taxon>Eurotiomycetes</taxon>
        <taxon>Chaetothyriomycetidae</taxon>
        <taxon>Chaetothyriales</taxon>
        <taxon>Cyphellophoraceae</taxon>
        <taxon>Cyphellophora</taxon>
    </lineage>
</organism>
<comment type="subcellular location">
    <subcellularLocation>
        <location evidence="1">Cytoplasmic vesicle membrane</location>
        <topology evidence="1">Multi-pass membrane protein</topology>
    </subcellularLocation>
    <subcellularLocation>
        <location evidence="2">Endoplasmic reticulum membrane</location>
        <topology evidence="2">Multi-pass membrane protein</topology>
    </subcellularLocation>
    <subcellularLocation>
        <location evidence="4">Golgi apparatus membrane</location>
        <topology evidence="4">Multi-pass membrane protein</topology>
    </subcellularLocation>
    <subcellularLocation>
        <location evidence="3 21">Preautophagosomal structure membrane</location>
        <topology evidence="3 21">Multi-pass membrane protein</topology>
    </subcellularLocation>
</comment>
<evidence type="ECO:0000256" key="14">
    <source>
        <dbReference type="ARBA" id="ARBA00023329"/>
    </source>
</evidence>
<gene>
    <name evidence="23" type="ORF">AB675_2142</name>
</gene>
<evidence type="ECO:0000256" key="16">
    <source>
        <dbReference type="ARBA" id="ARBA00024615"/>
    </source>
</evidence>
<comment type="catalytic activity">
    <reaction evidence="18">
        <text>a 1,2-diacyl-sn-glycero-3-phosphocholine(in) = a 1,2-diacyl-sn-glycero-3-phosphocholine(out)</text>
        <dbReference type="Rhea" id="RHEA:38571"/>
        <dbReference type="ChEBI" id="CHEBI:57643"/>
    </reaction>
</comment>
<keyword evidence="7 21" id="KW-0813">Transport</keyword>
<feature type="region of interest" description="Disordered" evidence="22">
    <location>
        <begin position="1"/>
        <end position="83"/>
    </location>
</feature>
<evidence type="ECO:0000256" key="13">
    <source>
        <dbReference type="ARBA" id="ARBA00023136"/>
    </source>
</evidence>
<dbReference type="AlphaFoldDB" id="A0A0N1P219"/>
<dbReference type="PANTHER" id="PTHR13038:SF10">
    <property type="entry name" value="AUTOPHAGY-RELATED PROTEIN 9"/>
    <property type="match status" value="1"/>
</dbReference>
<protein>
    <recommendedName>
        <fullName evidence="6 21">Autophagy-related protein 9</fullName>
    </recommendedName>
</protein>
<evidence type="ECO:0000256" key="2">
    <source>
        <dbReference type="ARBA" id="ARBA00004477"/>
    </source>
</evidence>
<dbReference type="InterPro" id="IPR007241">
    <property type="entry name" value="Autophagy-rel_prot_9"/>
</dbReference>
<feature type="transmembrane region" description="Helical" evidence="21">
    <location>
        <begin position="517"/>
        <end position="535"/>
    </location>
</feature>
<keyword evidence="10 21" id="KW-0072">Autophagy</keyword>
<evidence type="ECO:0000256" key="15">
    <source>
        <dbReference type="ARBA" id="ARBA00024479"/>
    </source>
</evidence>
<dbReference type="EMBL" id="LFJN01000006">
    <property type="protein sequence ID" value="KPI42780.1"/>
    <property type="molecule type" value="Genomic_DNA"/>
</dbReference>
<comment type="subunit">
    <text evidence="20">Homotrimer; forms a homotrimer with a central pore that forms a path between the two membrane leaflets.</text>
</comment>
<reference evidence="23 24" key="1">
    <citation type="submission" date="2015-06" db="EMBL/GenBank/DDBJ databases">
        <title>Draft genome of the ant-associated black yeast Phialophora attae CBS 131958.</title>
        <authorList>
            <person name="Moreno L.F."/>
            <person name="Stielow B.J."/>
            <person name="de Hoog S."/>
            <person name="Vicente V.A."/>
            <person name="Weiss V.A."/>
            <person name="de Vries M."/>
            <person name="Cruz L.M."/>
            <person name="Souza E.M."/>
        </authorList>
    </citation>
    <scope>NUCLEOTIDE SEQUENCE [LARGE SCALE GENOMIC DNA]</scope>
    <source>
        <strain evidence="23 24">CBS 131958</strain>
    </source>
</reference>
<keyword evidence="11" id="KW-0333">Golgi apparatus</keyword>
<evidence type="ECO:0000256" key="7">
    <source>
        <dbReference type="ARBA" id="ARBA00022448"/>
    </source>
</evidence>
<evidence type="ECO:0000256" key="3">
    <source>
        <dbReference type="ARBA" id="ARBA00004511"/>
    </source>
</evidence>
<feature type="transmembrane region" description="Helical" evidence="21">
    <location>
        <begin position="617"/>
        <end position="638"/>
    </location>
</feature>
<feature type="compositionally biased region" description="Polar residues" evidence="22">
    <location>
        <begin position="676"/>
        <end position="689"/>
    </location>
</feature>
<evidence type="ECO:0000256" key="19">
    <source>
        <dbReference type="ARBA" id="ARBA00025503"/>
    </source>
</evidence>
<evidence type="ECO:0000256" key="8">
    <source>
        <dbReference type="ARBA" id="ARBA00022692"/>
    </source>
</evidence>
<comment type="function">
    <text evidence="21">Phospholipid scramblase involved in autophagy. Cycles between the preautophagosomal structure/phagophore assembly site (PAS) and the cytoplasmic vesicle pool and supplies membrane for the growing autophagosome. Lipid scramblase activity plays a key role in preautophagosomal structure/phagophore assembly by distributing the phospholipids that arrive through ATG2 from the cytoplasmic to the luminal leaflet of the bilayer, thereby driving autophagosomal membrane expansion.</text>
</comment>
<proteinExistence type="inferred from homology"/>
<dbReference type="GO" id="GO:0000422">
    <property type="term" value="P:autophagy of mitochondrion"/>
    <property type="evidence" value="ECO:0007669"/>
    <property type="project" value="TreeGrafter"/>
</dbReference>
<evidence type="ECO:0000256" key="21">
    <source>
        <dbReference type="RuleBase" id="RU364027"/>
    </source>
</evidence>
<keyword evidence="8 21" id="KW-0812">Transmembrane</keyword>
<dbReference type="GO" id="GO:0005776">
    <property type="term" value="C:autophagosome"/>
    <property type="evidence" value="ECO:0007669"/>
    <property type="project" value="TreeGrafter"/>
</dbReference>
<dbReference type="Pfam" id="PF04109">
    <property type="entry name" value="ATG9"/>
    <property type="match status" value="1"/>
</dbReference>
<feature type="transmembrane region" description="Helical" evidence="21">
    <location>
        <begin position="255"/>
        <end position="275"/>
    </location>
</feature>
<feature type="compositionally biased region" description="Polar residues" evidence="22">
    <location>
        <begin position="764"/>
        <end position="793"/>
    </location>
</feature>
<accession>A0A0N1P219</accession>
<feature type="transmembrane region" description="Helical" evidence="21">
    <location>
        <begin position="211"/>
        <end position="235"/>
    </location>
</feature>
<evidence type="ECO:0000256" key="17">
    <source>
        <dbReference type="ARBA" id="ARBA00024621"/>
    </source>
</evidence>
<dbReference type="GO" id="GO:0006869">
    <property type="term" value="P:lipid transport"/>
    <property type="evidence" value="ECO:0007669"/>
    <property type="project" value="UniProtKB-KW"/>
</dbReference>
<evidence type="ECO:0000256" key="10">
    <source>
        <dbReference type="ARBA" id="ARBA00023006"/>
    </source>
</evidence>
<dbReference type="GO" id="GO:0034497">
    <property type="term" value="P:protein localization to phagophore assembly site"/>
    <property type="evidence" value="ECO:0007669"/>
    <property type="project" value="TreeGrafter"/>
</dbReference>
<keyword evidence="24" id="KW-1185">Reference proteome</keyword>
<feature type="transmembrane region" description="Helical" evidence="21">
    <location>
        <begin position="428"/>
        <end position="452"/>
    </location>
</feature>
<evidence type="ECO:0000256" key="9">
    <source>
        <dbReference type="ARBA" id="ARBA00022989"/>
    </source>
</evidence>
<dbReference type="RefSeq" id="XP_018002743.1">
    <property type="nucleotide sequence ID" value="XM_018142089.1"/>
</dbReference>
<sequence length="913" mass="103623">MASSLFSPPRNIDNPAASIYETIRRHEEDDEDESEGETFLEEGLEHTNSPAATNMSLPVRGQTVTADQPRQSPRGKQIRPKWMTRRRKLADIEDLDDDVPASLLIEGEDVGLGPGSIALPPPPSQTAGTEPFAPVPSISPPPRHTGDPSFLRPGLGLAARPGTIASPLATADPRSIAMWRWTNVVNLDNFLLDVYNYYLLHGMWSILLRRLFGLLTGAFLVGFSVFLTQCINYHSGLSNVERLDQVLVKNCTRKMSFFPSLFLWILVMLWILWAFQYAFDLPRLRHLHDFYYYLLDISDAELQSISWQEIVSRLMALRDTNPTVAGNISAKSRRYAHTQSKQRMDAHDIANRLMRKENYIIAMVNKEILDFTLPIPFLRNRQLFTRTLEWNINWCIMDFVFNKRGQVQQTFLKDTHRKELSEALRQRFIFAGFANLFIAPFLIGFFLVQSFFTHFNEYQKNPGAIGSREYNVLAEWKFREFNELWHLFKRRINMSHPFASRYIDQFPKDKTIQSARFVAFVSGAVVSVLGMATIFDQENFLALELTPGRTAIFYLGVFGGIWAIARGMIPEDSLVYEPAFAMTEVIDFTHYSPSHWHNRLHTVEVKREFEQLYQIKILMFVEEILSMIFTPFVLWFSLPKCSDRIIDFFREFTVHVDGIGYVCSFAEFKLNKPVENPTSTQVGRGNASRQRSEDGRENYFSSKDQKLEQSYWGFMNDYARNPKADVRFHYQAARKRLNLPPPVPGLPSPTLQAGFGNHHLALRSDSTFSPSRTATGPVSASQHAGQSAGTPLQSMLLDPHHQPSGTFGNAAAAREKTRALYASQNLPQGVRNAPFRPEQVAEANEDADGEPSYPKESASAASHTGSWRYDDDSGDDSLDEHENAVPHDNVGVIGLIRRLQKTQGEGNRAGSGI</sequence>
<dbReference type="VEuPathDB" id="FungiDB:AB675_2142"/>
<name>A0A0N1P219_9EURO</name>
<evidence type="ECO:0000256" key="6">
    <source>
        <dbReference type="ARBA" id="ARBA00018074"/>
    </source>
</evidence>
<dbReference type="GO" id="GO:0034727">
    <property type="term" value="P:piecemeal microautophagy of the nucleus"/>
    <property type="evidence" value="ECO:0007669"/>
    <property type="project" value="TreeGrafter"/>
</dbReference>
<feature type="compositionally biased region" description="Pro residues" evidence="22">
    <location>
        <begin position="133"/>
        <end position="143"/>
    </location>
</feature>
<dbReference type="GO" id="GO:0005789">
    <property type="term" value="C:endoplasmic reticulum membrane"/>
    <property type="evidence" value="ECO:0007669"/>
    <property type="project" value="UniProtKB-SubCell"/>
</dbReference>
<comment type="catalytic activity">
    <reaction evidence="16">
        <text>a 1,2-diacyl-sn-glycero-3-phosphoethanolamine(in) = a 1,2-diacyl-sn-glycero-3-phosphoethanolamine(out)</text>
        <dbReference type="Rhea" id="RHEA:38895"/>
        <dbReference type="ChEBI" id="CHEBI:64612"/>
    </reaction>
</comment>
<evidence type="ECO:0000256" key="4">
    <source>
        <dbReference type="ARBA" id="ARBA00004653"/>
    </source>
</evidence>
<feature type="compositionally biased region" description="Acidic residues" evidence="22">
    <location>
        <begin position="28"/>
        <end position="42"/>
    </location>
</feature>
<dbReference type="GO" id="GO:0034045">
    <property type="term" value="C:phagophore assembly site membrane"/>
    <property type="evidence" value="ECO:0007669"/>
    <property type="project" value="UniProtKB-SubCell"/>
</dbReference>
<evidence type="ECO:0000256" key="22">
    <source>
        <dbReference type="SAM" id="MobiDB-lite"/>
    </source>
</evidence>
<keyword evidence="14" id="KW-0968">Cytoplasmic vesicle</keyword>
<evidence type="ECO:0000256" key="12">
    <source>
        <dbReference type="ARBA" id="ARBA00023055"/>
    </source>
</evidence>
<feature type="compositionally biased region" description="Basic and acidic residues" evidence="22">
    <location>
        <begin position="690"/>
        <end position="700"/>
    </location>
</feature>
<evidence type="ECO:0000256" key="1">
    <source>
        <dbReference type="ARBA" id="ARBA00004439"/>
    </source>
</evidence>
<feature type="compositionally biased region" description="Polar residues" evidence="22">
    <location>
        <begin position="46"/>
        <end position="71"/>
    </location>
</feature>
<dbReference type="GO" id="GO:0061709">
    <property type="term" value="P:reticulophagy"/>
    <property type="evidence" value="ECO:0007669"/>
    <property type="project" value="TreeGrafter"/>
</dbReference>
<keyword evidence="13 21" id="KW-0472">Membrane</keyword>
<feature type="transmembrane region" description="Helical" evidence="21">
    <location>
        <begin position="551"/>
        <end position="569"/>
    </location>
</feature>
<comment type="function">
    <text evidence="19">Phospholipid scramblase involved in autophagy and cytoplasm to vacuole transport (Cvt) vesicle formation. Cycles between the preautophagosomal structure/phagophore assembly site (PAS) and the cytoplasmic vesicle pool and supplies membrane for the growing autophagosome. Lipid scramblase activity plays a key role in preautophagosomal structure/phagophore assembly by distributing the phospholipids that arrive through ATG2 from the cytoplasmic to the luminal leaflet of the bilayer, thereby driving autophagosomal membrane expansion. Required for mitophagy. Also involved in endoplasmic reticulum-specific autophagic process and is essential for the survival of cells subjected to severe ER stress. Different machineries are required for anterograde trafficking to the PAS during either the Cvt pathway or bulk autophagy and for retrograde trafficking.</text>
</comment>
<comment type="similarity">
    <text evidence="5 21">Belongs to the ATG9 family.</text>
</comment>
<evidence type="ECO:0000256" key="20">
    <source>
        <dbReference type="ARBA" id="ARBA00025904"/>
    </source>
</evidence>
<feature type="region of interest" description="Disordered" evidence="22">
    <location>
        <begin position="762"/>
        <end position="809"/>
    </location>
</feature>
<dbReference type="GeneID" id="28733969"/>
<dbReference type="STRING" id="1664694.A0A0N1P219"/>
<evidence type="ECO:0000256" key="18">
    <source>
        <dbReference type="ARBA" id="ARBA00024631"/>
    </source>
</evidence>
<keyword evidence="9 21" id="KW-1133">Transmembrane helix</keyword>
<dbReference type="OrthoDB" id="2020634at2759"/>
<feature type="region of interest" description="Disordered" evidence="22">
    <location>
        <begin position="676"/>
        <end position="700"/>
    </location>
</feature>
<evidence type="ECO:0000256" key="5">
    <source>
        <dbReference type="ARBA" id="ARBA00006185"/>
    </source>
</evidence>
<feature type="region of interest" description="Disordered" evidence="22">
    <location>
        <begin position="840"/>
        <end position="886"/>
    </location>
</feature>
<keyword evidence="12 21" id="KW-0445">Lipid transport</keyword>
<feature type="region of interest" description="Disordered" evidence="22">
    <location>
        <begin position="113"/>
        <end position="152"/>
    </location>
</feature>
<comment type="caution">
    <text evidence="23">The sequence shown here is derived from an EMBL/GenBank/DDBJ whole genome shotgun (WGS) entry which is preliminary data.</text>
</comment>
<evidence type="ECO:0000313" key="24">
    <source>
        <dbReference type="Proteomes" id="UP000038010"/>
    </source>
</evidence>
<dbReference type="GO" id="GO:0030659">
    <property type="term" value="C:cytoplasmic vesicle membrane"/>
    <property type="evidence" value="ECO:0007669"/>
    <property type="project" value="UniProtKB-SubCell"/>
</dbReference>
<evidence type="ECO:0000313" key="23">
    <source>
        <dbReference type="EMBL" id="KPI42780.1"/>
    </source>
</evidence>
<comment type="catalytic activity">
    <reaction evidence="15">
        <text>a 1,2-diacyl-sn-glycero-3-phospho-L-serine(in) = a 1,2-diacyl-sn-glycero-3-phospho-L-serine(out)</text>
        <dbReference type="Rhea" id="RHEA:38663"/>
        <dbReference type="ChEBI" id="CHEBI:57262"/>
    </reaction>
</comment>
<evidence type="ECO:0000256" key="11">
    <source>
        <dbReference type="ARBA" id="ARBA00023034"/>
    </source>
</evidence>
<dbReference type="PANTHER" id="PTHR13038">
    <property type="entry name" value="APG9 AUTOPHAGY 9"/>
    <property type="match status" value="1"/>
</dbReference>
<dbReference type="GO" id="GO:0000139">
    <property type="term" value="C:Golgi membrane"/>
    <property type="evidence" value="ECO:0007669"/>
    <property type="project" value="UniProtKB-SubCell"/>
</dbReference>
<dbReference type="Proteomes" id="UP000038010">
    <property type="component" value="Unassembled WGS sequence"/>
</dbReference>
<comment type="catalytic activity">
    <reaction evidence="17">
        <text>a 1,2-diacyl-sn-glycero-3-phospho-(1D-myo-inositol-3-phosphate)(in) = a 1,2-diacyl-sn-glycero-3-phospho-(1D-myo-inositol-3-phosphate)(out)</text>
        <dbReference type="Rhea" id="RHEA:67920"/>
        <dbReference type="ChEBI" id="CHEBI:58088"/>
    </reaction>
</comment>